<evidence type="ECO:0000313" key="1">
    <source>
        <dbReference type="EMBL" id="NKE45902.1"/>
    </source>
</evidence>
<evidence type="ECO:0000313" key="2">
    <source>
        <dbReference type="Proteomes" id="UP000765160"/>
    </source>
</evidence>
<accession>A0ABX1F0N3</accession>
<comment type="caution">
    <text evidence="1">The sequence shown here is derived from an EMBL/GenBank/DDBJ whole genome shotgun (WGS) entry which is preliminary data.</text>
</comment>
<organism evidence="1 2">
    <name type="scientific">Falsiroseomonas frigidaquae</name>
    <dbReference type="NCBI Taxonomy" id="487318"/>
    <lineage>
        <taxon>Bacteria</taxon>
        <taxon>Pseudomonadati</taxon>
        <taxon>Pseudomonadota</taxon>
        <taxon>Alphaproteobacteria</taxon>
        <taxon>Acetobacterales</taxon>
        <taxon>Roseomonadaceae</taxon>
        <taxon>Falsiroseomonas</taxon>
    </lineage>
</organism>
<dbReference type="Proteomes" id="UP000765160">
    <property type="component" value="Unassembled WGS sequence"/>
</dbReference>
<protein>
    <submittedName>
        <fullName evidence="1">Uncharacterized protein</fullName>
    </submittedName>
</protein>
<reference evidence="1 2" key="1">
    <citation type="submission" date="2020-03" db="EMBL/GenBank/DDBJ databases">
        <title>Roseomonas selenitidurans sp. nov. isolated from soil.</title>
        <authorList>
            <person name="Liu H."/>
        </authorList>
    </citation>
    <scope>NUCLEOTIDE SEQUENCE [LARGE SCALE GENOMIC DNA]</scope>
    <source>
        <strain evidence="1 2">JCM 15073</strain>
    </source>
</reference>
<sequence length="126" mass="13457">MNEPLGGAWDVQRSIATIRTAAAQRRCLTYGEIAAANGFAWSLPVRSACAKHLEVVCAAALPQAHGMISAIVVNSENLKSQVLAQGALSGFIECARRLGLQPGEDHSAFLRQQQIATFDWAKGRPA</sequence>
<name>A0ABX1F0N3_9PROT</name>
<dbReference type="EMBL" id="JAAVTX010000004">
    <property type="protein sequence ID" value="NKE45902.1"/>
    <property type="molecule type" value="Genomic_DNA"/>
</dbReference>
<keyword evidence="2" id="KW-1185">Reference proteome</keyword>
<gene>
    <name evidence="1" type="ORF">HB662_14010</name>
</gene>
<proteinExistence type="predicted"/>
<dbReference type="RefSeq" id="WP_168050435.1">
    <property type="nucleotide sequence ID" value="NZ_JAATJR010000004.1"/>
</dbReference>